<name>A0ABW3NS82_9FLAO</name>
<protein>
    <recommendedName>
        <fullName evidence="3">Phage protein</fullName>
    </recommendedName>
</protein>
<comment type="caution">
    <text evidence="1">The sequence shown here is derived from an EMBL/GenBank/DDBJ whole genome shotgun (WGS) entry which is preliminary data.</text>
</comment>
<dbReference type="Proteomes" id="UP001597131">
    <property type="component" value="Unassembled WGS sequence"/>
</dbReference>
<proteinExistence type="predicted"/>
<dbReference type="RefSeq" id="WP_380744942.1">
    <property type="nucleotide sequence ID" value="NZ_JBHTLI010000001.1"/>
</dbReference>
<evidence type="ECO:0000313" key="2">
    <source>
        <dbReference type="Proteomes" id="UP001597131"/>
    </source>
</evidence>
<evidence type="ECO:0000313" key="1">
    <source>
        <dbReference type="EMBL" id="MFD1095860.1"/>
    </source>
</evidence>
<evidence type="ECO:0008006" key="3">
    <source>
        <dbReference type="Google" id="ProtNLM"/>
    </source>
</evidence>
<accession>A0ABW3NS82</accession>
<sequence length="127" mass="14607">MENIKAQKLLNKIQRDLMRNGIITNTLTEDLKDLRVLVVEEGNPLLAKVIRLTFEHIESYNDFNIAIPDEEPIEDEEEGEIAVENEDIRGQESLDYLLSLMADPKNKVNEIELRDYVAAFNTYAAEN</sequence>
<keyword evidence="2" id="KW-1185">Reference proteome</keyword>
<organism evidence="1 2">
    <name type="scientific">Salegentibacter chungangensis</name>
    <dbReference type="NCBI Taxonomy" id="1335724"/>
    <lineage>
        <taxon>Bacteria</taxon>
        <taxon>Pseudomonadati</taxon>
        <taxon>Bacteroidota</taxon>
        <taxon>Flavobacteriia</taxon>
        <taxon>Flavobacteriales</taxon>
        <taxon>Flavobacteriaceae</taxon>
        <taxon>Salegentibacter</taxon>
    </lineage>
</organism>
<dbReference type="EMBL" id="JBHTLI010000001">
    <property type="protein sequence ID" value="MFD1095860.1"/>
    <property type="molecule type" value="Genomic_DNA"/>
</dbReference>
<reference evidence="2" key="1">
    <citation type="journal article" date="2019" name="Int. J. Syst. Evol. Microbiol.">
        <title>The Global Catalogue of Microorganisms (GCM) 10K type strain sequencing project: providing services to taxonomists for standard genome sequencing and annotation.</title>
        <authorList>
            <consortium name="The Broad Institute Genomics Platform"/>
            <consortium name="The Broad Institute Genome Sequencing Center for Infectious Disease"/>
            <person name="Wu L."/>
            <person name="Ma J."/>
        </authorList>
    </citation>
    <scope>NUCLEOTIDE SEQUENCE [LARGE SCALE GENOMIC DNA]</scope>
    <source>
        <strain evidence="2">CCUG 64793</strain>
    </source>
</reference>
<gene>
    <name evidence="1" type="ORF">ACFQ3Q_08875</name>
</gene>